<accession>K9GXK2</accession>
<reference evidence="3 4" key="1">
    <citation type="journal article" date="2013" name="Genome Announc.">
        <title>Draft Genome Sequence of an Alphaproteobacterium, Caenispirillum salinarum AK4(T), Isolated from a Solar Saltern.</title>
        <authorList>
            <person name="Khatri I."/>
            <person name="Singh A."/>
            <person name="Korpole S."/>
            <person name="Pinnaka A.K."/>
            <person name="Subramanian S."/>
        </authorList>
    </citation>
    <scope>NUCLEOTIDE SEQUENCE [LARGE SCALE GENOMIC DNA]</scope>
    <source>
        <strain evidence="3 4">AK4</strain>
    </source>
</reference>
<dbReference type="CDD" id="cd11614">
    <property type="entry name" value="SAF_CpaB_FlgA_like"/>
    <property type="match status" value="1"/>
</dbReference>
<keyword evidence="4" id="KW-1185">Reference proteome</keyword>
<dbReference type="InterPro" id="IPR017592">
    <property type="entry name" value="Pilus_assmbl_Flp-typ_CpaB"/>
</dbReference>
<comment type="caution">
    <text evidence="3">The sequence shown here is derived from an EMBL/GenBank/DDBJ whole genome shotgun (WGS) entry which is preliminary data.</text>
</comment>
<organism evidence="3 4">
    <name type="scientific">Caenispirillum salinarum AK4</name>
    <dbReference type="NCBI Taxonomy" id="1238182"/>
    <lineage>
        <taxon>Bacteria</taxon>
        <taxon>Pseudomonadati</taxon>
        <taxon>Pseudomonadota</taxon>
        <taxon>Alphaproteobacteria</taxon>
        <taxon>Rhodospirillales</taxon>
        <taxon>Novispirillaceae</taxon>
        <taxon>Caenispirillum</taxon>
    </lineage>
</organism>
<dbReference type="EMBL" id="ANHY01000007">
    <property type="protein sequence ID" value="EKV30690.1"/>
    <property type="molecule type" value="Genomic_DNA"/>
</dbReference>
<evidence type="ECO:0000313" key="3">
    <source>
        <dbReference type="EMBL" id="EKV30690.1"/>
    </source>
</evidence>
<dbReference type="Pfam" id="PF08666">
    <property type="entry name" value="SAF"/>
    <property type="match status" value="1"/>
</dbReference>
<dbReference type="OrthoDB" id="163768at2"/>
<dbReference type="InterPro" id="IPR013974">
    <property type="entry name" value="SAF"/>
</dbReference>
<gene>
    <name evidence="3" type="ORF">C882_4027</name>
</gene>
<evidence type="ECO:0000256" key="1">
    <source>
        <dbReference type="SAM" id="MobiDB-lite"/>
    </source>
</evidence>
<dbReference type="STRING" id="1238182.C882_4027"/>
<dbReference type="InterPro" id="IPR031571">
    <property type="entry name" value="RcpC_dom"/>
</dbReference>
<dbReference type="Proteomes" id="UP000009881">
    <property type="component" value="Unassembled WGS sequence"/>
</dbReference>
<feature type="compositionally biased region" description="Low complexity" evidence="1">
    <location>
        <begin position="309"/>
        <end position="327"/>
    </location>
</feature>
<feature type="domain" description="SAF" evidence="2">
    <location>
        <begin position="46"/>
        <end position="122"/>
    </location>
</feature>
<feature type="compositionally biased region" description="Basic and acidic residues" evidence="1">
    <location>
        <begin position="340"/>
        <end position="352"/>
    </location>
</feature>
<feature type="region of interest" description="Disordered" evidence="1">
    <location>
        <begin position="308"/>
        <end position="375"/>
    </location>
</feature>
<evidence type="ECO:0000259" key="2">
    <source>
        <dbReference type="SMART" id="SM00858"/>
    </source>
</evidence>
<evidence type="ECO:0000313" key="4">
    <source>
        <dbReference type="Proteomes" id="UP000009881"/>
    </source>
</evidence>
<dbReference type="AlphaFoldDB" id="K9GXK2"/>
<dbReference type="eggNOG" id="COG3745">
    <property type="taxonomic scope" value="Bacteria"/>
</dbReference>
<name>K9GXK2_9PROT</name>
<sequence>MRGLMIVLVIVALAAAGGVSFFTNRLIDEVRDKPATPLEAEVPTPPMVAVAASDIAPGATLTDKAVRWQPWPADALRPEYALVPANAAQPEAVKANALPRFAGKVARRPIAAGQPLTDELVFTRGDAGFLAGTLEKGFRAVAVPVAADSAAAGFILPGDRVDVILSQDVRRHVGEAVAAQARDVALVRYAAETVVENVRVLAVDQSMAAGEEAADVVETATLEVTPDQAEALAVARHMGAISLTLRSLEEPAMMVAGDAGPAMDEAGDIVQASGVALAVGRQAAGTWVGDVEVSPSLAAVAGFDRNGNPLPSAQPAAPAAPAAETGPAPEPEPWRVTIHRGREPAEVVRGRDDEDAADAGDQGFDEVYRGSPAPAVNADRLNRGFSAMRGGAFGGTPTRIIGGG</sequence>
<protein>
    <submittedName>
        <fullName evidence="3">Flp pilus assembly CpaB</fullName>
    </submittedName>
</protein>
<proteinExistence type="predicted"/>
<dbReference type="Pfam" id="PF16976">
    <property type="entry name" value="RcpC"/>
    <property type="match status" value="1"/>
</dbReference>
<dbReference type="NCBIfam" id="TIGR03177">
    <property type="entry name" value="pilus_cpaB"/>
    <property type="match status" value="1"/>
</dbReference>
<dbReference type="RefSeq" id="WP_009540135.1">
    <property type="nucleotide sequence ID" value="NZ_ANHY01000007.1"/>
</dbReference>
<dbReference type="PATRIC" id="fig|1238182.3.peg.1689"/>
<dbReference type="SMART" id="SM00858">
    <property type="entry name" value="SAF"/>
    <property type="match status" value="1"/>
</dbReference>